<dbReference type="Pfam" id="PF00392">
    <property type="entry name" value="GntR"/>
    <property type="match status" value="1"/>
</dbReference>
<dbReference type="CDD" id="cd07377">
    <property type="entry name" value="WHTH_GntR"/>
    <property type="match status" value="1"/>
</dbReference>
<reference evidence="5 8" key="2">
    <citation type="submission" date="2018-03" db="EMBL/GenBank/DDBJ databases">
        <title>The uncultured portion of the human microbiome is neutrally assembled.</title>
        <authorList>
            <person name="Jeraldo P."/>
            <person name="Boardman L."/>
            <person name="White B.A."/>
            <person name="Nelson H."/>
            <person name="Goldenfeld N."/>
            <person name="Chia N."/>
        </authorList>
    </citation>
    <scope>NUCLEOTIDE SEQUENCE [LARGE SCALE GENOMIC DNA]</scope>
    <source>
        <strain evidence="5">CIM:MAG 903</strain>
    </source>
</reference>
<dbReference type="EMBL" id="FOOE01000034">
    <property type="protein sequence ID" value="SFG21127.1"/>
    <property type="molecule type" value="Genomic_DNA"/>
</dbReference>
<dbReference type="AlphaFoldDB" id="A0A1I2Q4F2"/>
<dbReference type="Pfam" id="PF07702">
    <property type="entry name" value="UTRA"/>
    <property type="match status" value="1"/>
</dbReference>
<dbReference type="OrthoDB" id="457376at2"/>
<keyword evidence="1" id="KW-0805">Transcription regulation</keyword>
<organism evidence="6 7">
    <name type="scientific">Clostridium cadaveris</name>
    <dbReference type="NCBI Taxonomy" id="1529"/>
    <lineage>
        <taxon>Bacteria</taxon>
        <taxon>Bacillati</taxon>
        <taxon>Bacillota</taxon>
        <taxon>Clostridia</taxon>
        <taxon>Eubacteriales</taxon>
        <taxon>Clostridiaceae</taxon>
        <taxon>Clostridium</taxon>
    </lineage>
</organism>
<dbReference type="SMART" id="SM00866">
    <property type="entry name" value="UTRA"/>
    <property type="match status" value="1"/>
</dbReference>
<dbReference type="InterPro" id="IPR036390">
    <property type="entry name" value="WH_DNA-bd_sf"/>
</dbReference>
<dbReference type="GO" id="GO:0045892">
    <property type="term" value="P:negative regulation of DNA-templated transcription"/>
    <property type="evidence" value="ECO:0007669"/>
    <property type="project" value="TreeGrafter"/>
</dbReference>
<dbReference type="GO" id="GO:0003700">
    <property type="term" value="F:DNA-binding transcription factor activity"/>
    <property type="evidence" value="ECO:0007669"/>
    <property type="project" value="InterPro"/>
</dbReference>
<sequence>MINKNSPIPVYYQLKEDIEQKINNGFWKVGQCIDSERELSESYGVSRMTIRQALGELVNEGILVREKGKGTFVCEPKLKQKDIMSFSSIIEKMGMKLDNKVIEFKVIDTPATMEDVFPFEHLYKINRMRIVDGESIANEVVYIPCDYCGYLDEKMLEGSLFSILKNFGYDIDYSESSLQGVLPNDEYRELFNINYDVPFLRNISRNIDKYGKVIFIEDAIYRSDKYILEVNISRREGRIR</sequence>
<keyword evidence="2" id="KW-0238">DNA-binding</keyword>
<evidence type="ECO:0000313" key="6">
    <source>
        <dbReference type="EMBL" id="SFG21127.1"/>
    </source>
</evidence>
<dbReference type="Gene3D" id="1.10.10.10">
    <property type="entry name" value="Winged helix-like DNA-binding domain superfamily/Winged helix DNA-binding domain"/>
    <property type="match status" value="1"/>
</dbReference>
<evidence type="ECO:0000313" key="8">
    <source>
        <dbReference type="Proteomes" id="UP000246114"/>
    </source>
</evidence>
<dbReference type="FunFam" id="1.10.10.10:FF:000079">
    <property type="entry name" value="GntR family transcriptional regulator"/>
    <property type="match status" value="1"/>
</dbReference>
<protein>
    <submittedName>
        <fullName evidence="5">GntR family transcriptional regulator</fullName>
    </submittedName>
    <submittedName>
        <fullName evidence="6">Transcriptional regulator, GntR family</fullName>
    </submittedName>
</protein>
<evidence type="ECO:0000256" key="3">
    <source>
        <dbReference type="ARBA" id="ARBA00023163"/>
    </source>
</evidence>
<dbReference type="InterPro" id="IPR050679">
    <property type="entry name" value="Bact_HTH_transcr_reg"/>
</dbReference>
<dbReference type="STRING" id="1529.SAMN04487885_13417"/>
<dbReference type="Proteomes" id="UP000246114">
    <property type="component" value="Unassembled WGS sequence"/>
</dbReference>
<evidence type="ECO:0000313" key="7">
    <source>
        <dbReference type="Proteomes" id="UP000182135"/>
    </source>
</evidence>
<name>A0A1I2Q4F2_9CLOT</name>
<dbReference type="InterPro" id="IPR028978">
    <property type="entry name" value="Chorismate_lyase_/UTRA_dom_sf"/>
</dbReference>
<evidence type="ECO:0000313" key="5">
    <source>
        <dbReference type="EMBL" id="PWL54098.1"/>
    </source>
</evidence>
<dbReference type="InterPro" id="IPR011663">
    <property type="entry name" value="UTRA"/>
</dbReference>
<reference evidence="6 7" key="1">
    <citation type="submission" date="2016-10" db="EMBL/GenBank/DDBJ databases">
        <authorList>
            <person name="de Groot N.N."/>
        </authorList>
    </citation>
    <scope>NUCLEOTIDE SEQUENCE [LARGE SCALE GENOMIC DNA]</scope>
    <source>
        <strain evidence="6 7">NLAE-zl-G419</strain>
    </source>
</reference>
<gene>
    <name evidence="5" type="ORF">DBY38_05395</name>
    <name evidence="6" type="ORF">SAMN04487885_13417</name>
</gene>
<dbReference type="RefSeq" id="WP_027639739.1">
    <property type="nucleotide sequence ID" value="NZ_BAAACD010000022.1"/>
</dbReference>
<dbReference type="SMART" id="SM00345">
    <property type="entry name" value="HTH_GNTR"/>
    <property type="match status" value="1"/>
</dbReference>
<accession>A0A1I2Q4F2</accession>
<dbReference type="SUPFAM" id="SSF64288">
    <property type="entry name" value="Chorismate lyase-like"/>
    <property type="match status" value="1"/>
</dbReference>
<keyword evidence="7" id="KW-1185">Reference proteome</keyword>
<dbReference type="eggNOG" id="COG2188">
    <property type="taxonomic scope" value="Bacteria"/>
</dbReference>
<dbReference type="PANTHER" id="PTHR44846:SF1">
    <property type="entry name" value="MANNOSYL-D-GLYCERATE TRANSPORT_METABOLISM SYSTEM REPRESSOR MNGR-RELATED"/>
    <property type="match status" value="1"/>
</dbReference>
<dbReference type="PANTHER" id="PTHR44846">
    <property type="entry name" value="MANNOSYL-D-GLYCERATE TRANSPORT/METABOLISM SYSTEM REPRESSOR MNGR-RELATED"/>
    <property type="match status" value="1"/>
</dbReference>
<proteinExistence type="predicted"/>
<keyword evidence="3" id="KW-0804">Transcription</keyword>
<evidence type="ECO:0000256" key="2">
    <source>
        <dbReference type="ARBA" id="ARBA00023125"/>
    </source>
</evidence>
<dbReference type="EMBL" id="QAMZ01000027">
    <property type="protein sequence ID" value="PWL54098.1"/>
    <property type="molecule type" value="Genomic_DNA"/>
</dbReference>
<evidence type="ECO:0000256" key="1">
    <source>
        <dbReference type="ARBA" id="ARBA00023015"/>
    </source>
</evidence>
<feature type="domain" description="HTH gntR-type" evidence="4">
    <location>
        <begin position="8"/>
        <end position="76"/>
    </location>
</feature>
<dbReference type="Gene3D" id="3.40.1410.10">
    <property type="entry name" value="Chorismate lyase-like"/>
    <property type="match status" value="1"/>
</dbReference>
<dbReference type="InterPro" id="IPR036388">
    <property type="entry name" value="WH-like_DNA-bd_sf"/>
</dbReference>
<dbReference type="SUPFAM" id="SSF46785">
    <property type="entry name" value="Winged helix' DNA-binding domain"/>
    <property type="match status" value="1"/>
</dbReference>
<dbReference type="GO" id="GO:0003677">
    <property type="term" value="F:DNA binding"/>
    <property type="evidence" value="ECO:0007669"/>
    <property type="project" value="UniProtKB-KW"/>
</dbReference>
<dbReference type="InterPro" id="IPR000524">
    <property type="entry name" value="Tscrpt_reg_HTH_GntR"/>
</dbReference>
<evidence type="ECO:0000259" key="4">
    <source>
        <dbReference type="PROSITE" id="PS50949"/>
    </source>
</evidence>
<dbReference type="PROSITE" id="PS50949">
    <property type="entry name" value="HTH_GNTR"/>
    <property type="match status" value="1"/>
</dbReference>
<dbReference type="Proteomes" id="UP000182135">
    <property type="component" value="Unassembled WGS sequence"/>
</dbReference>
<dbReference type="PRINTS" id="PR00035">
    <property type="entry name" value="HTHGNTR"/>
</dbReference>